<dbReference type="Proteomes" id="UP001642484">
    <property type="component" value="Unassembled WGS sequence"/>
</dbReference>
<dbReference type="Pfam" id="PF00160">
    <property type="entry name" value="Pro_isomerase"/>
    <property type="match status" value="1"/>
</dbReference>
<feature type="region of interest" description="Disordered" evidence="2">
    <location>
        <begin position="1314"/>
        <end position="1365"/>
    </location>
</feature>
<evidence type="ECO:0000256" key="1">
    <source>
        <dbReference type="ARBA" id="ARBA00022729"/>
    </source>
</evidence>
<dbReference type="Gene3D" id="2.10.50.10">
    <property type="entry name" value="Tumor Necrosis Factor Receptor, subunit A, domain 2"/>
    <property type="match status" value="1"/>
</dbReference>
<dbReference type="PANTHER" id="PTHR11319">
    <property type="entry name" value="G PROTEIN-COUPLED RECEPTOR-RELATED"/>
    <property type="match status" value="1"/>
</dbReference>
<feature type="region of interest" description="Disordered" evidence="2">
    <location>
        <begin position="1409"/>
        <end position="1430"/>
    </location>
</feature>
<feature type="compositionally biased region" description="Low complexity" evidence="2">
    <location>
        <begin position="1354"/>
        <end position="1365"/>
    </location>
</feature>
<feature type="transmembrane region" description="Helical" evidence="3">
    <location>
        <begin position="641"/>
        <end position="661"/>
    </location>
</feature>
<dbReference type="InterPro" id="IPR056047">
    <property type="entry name" value="CRMPA-like_DUF7630"/>
</dbReference>
<dbReference type="CDD" id="cd00185">
    <property type="entry name" value="TNFRSF"/>
    <property type="match status" value="1"/>
</dbReference>
<name>A0ABP0JIP7_9DINO</name>
<dbReference type="InterPro" id="IPR002130">
    <property type="entry name" value="Cyclophilin-type_PPIase_dom"/>
</dbReference>
<dbReference type="InterPro" id="IPR028082">
    <property type="entry name" value="Peripla_BP_I"/>
</dbReference>
<reference evidence="5 6" key="1">
    <citation type="submission" date="2024-02" db="EMBL/GenBank/DDBJ databases">
        <authorList>
            <person name="Chen Y."/>
            <person name="Shah S."/>
            <person name="Dougan E. K."/>
            <person name="Thang M."/>
            <person name="Chan C."/>
        </authorList>
    </citation>
    <scope>NUCLEOTIDE SEQUENCE [LARGE SCALE GENOMIC DNA]</scope>
</reference>
<feature type="compositionally biased region" description="Polar residues" evidence="2">
    <location>
        <begin position="1331"/>
        <end position="1349"/>
    </location>
</feature>
<dbReference type="InterPro" id="IPR009030">
    <property type="entry name" value="Growth_fac_rcpt_cys_sf"/>
</dbReference>
<evidence type="ECO:0000256" key="3">
    <source>
        <dbReference type="SAM" id="Phobius"/>
    </source>
</evidence>
<protein>
    <recommendedName>
        <fullName evidence="4">PPIase cyclophilin-type domain-containing protein</fullName>
    </recommendedName>
</protein>
<accession>A0ABP0JIP7</accession>
<keyword evidence="3" id="KW-0472">Membrane</keyword>
<organism evidence="5 6">
    <name type="scientific">Durusdinium trenchii</name>
    <dbReference type="NCBI Taxonomy" id="1381693"/>
    <lineage>
        <taxon>Eukaryota</taxon>
        <taxon>Sar</taxon>
        <taxon>Alveolata</taxon>
        <taxon>Dinophyceae</taxon>
        <taxon>Suessiales</taxon>
        <taxon>Symbiodiniaceae</taxon>
        <taxon>Durusdinium</taxon>
    </lineage>
</organism>
<dbReference type="SUPFAM" id="SSF53822">
    <property type="entry name" value="Periplasmic binding protein-like I"/>
    <property type="match status" value="1"/>
</dbReference>
<dbReference type="InterPro" id="IPR028081">
    <property type="entry name" value="Leu-bd"/>
</dbReference>
<keyword evidence="3" id="KW-1133">Transmembrane helix</keyword>
<evidence type="ECO:0000313" key="6">
    <source>
        <dbReference type="Proteomes" id="UP001642484"/>
    </source>
</evidence>
<feature type="transmembrane region" description="Helical" evidence="3">
    <location>
        <begin position="426"/>
        <end position="446"/>
    </location>
</feature>
<comment type="caution">
    <text evidence="5">The sequence shown here is derived from an EMBL/GenBank/DDBJ whole genome shotgun (WGS) entry which is preliminary data.</text>
</comment>
<proteinExistence type="predicted"/>
<dbReference type="EMBL" id="CAXAMN010005557">
    <property type="protein sequence ID" value="CAK9014166.1"/>
    <property type="molecule type" value="Genomic_DNA"/>
</dbReference>
<dbReference type="Pfam" id="PF24633">
    <property type="entry name" value="DUF7630"/>
    <property type="match status" value="1"/>
</dbReference>
<keyword evidence="1" id="KW-0732">Signal</keyword>
<feature type="domain" description="PPIase cyclophilin-type" evidence="4">
    <location>
        <begin position="978"/>
        <end position="1117"/>
    </location>
</feature>
<feature type="transmembrane region" description="Helical" evidence="3">
    <location>
        <begin position="503"/>
        <end position="523"/>
    </location>
</feature>
<keyword evidence="6" id="KW-1185">Reference proteome</keyword>
<evidence type="ECO:0000256" key="2">
    <source>
        <dbReference type="SAM" id="MobiDB-lite"/>
    </source>
</evidence>
<dbReference type="SUPFAM" id="SSF57184">
    <property type="entry name" value="Growth factor receptor domain"/>
    <property type="match status" value="1"/>
</dbReference>
<dbReference type="Gene3D" id="3.40.50.2300">
    <property type="match status" value="2"/>
</dbReference>
<gene>
    <name evidence="5" type="ORF">CCMP2556_LOCUS11556</name>
</gene>
<sequence>MELAASQQTPAQSIATIWDAGSSFAERLCAGATDHARRFGMKVVDATGIADQAMMPHMRQLKAMGPDLLVGCGNLRSAEQILISASSLSFVPFGLVLTAVSSRDAVRSVGAHLANYVMSPLVWEPSDSVKCPVFGSARDFATAYRAKFNEEPLPESAAAAAGGIALLAAIQAVSSLEQNAVRQALLSLSLQTCYGQLSFDSNGTRTSAETLTQQVQPLGKDKGTMDRWTTADIVTLGGTHALSGWPLPTWVQKEIDVYPCIPGEAVVLDNSGNVSTCKQCPPGQYRTPRSVECEECVPGTYGTASGMSQCDICPSGADCPGNTQVFAKAGFYRLPSASQSGTFVECNPRELCLGKNQCNEAHQGILCQHCEPGYSLPLWGLKRHLCMKCPDQNVAVGSVVLTVFLYVLYIWLIVKGTRSASQSVRAIHSVILKIGVNYLQFAGTAFEATEFKVMVVTICGEGAAYLLPFIEMPERLQYPFTALMSLDCILPEGSGIRPYQVEITVGLILMPAAFFIMTLFAAIRKDCIGVLGPWLRQKWVDYREQCRARTLEQEAVEESTPQDLDILSRVPQRIGNGSVASPHSGMSPCFKDGSPTFSPQRRFTGGDFTPMSAYGLSSPWNKHRSEEDSPSPTRSQRHTQVFVNSVATRFVNSVIVMSFILHPVVVRILVVGFECEELDVLRHRRDFSVECNSDGHRPWLCLSTVGLVIFGLGVPVSLFIALCRVRKHLYRPEIRKRYGFLYNGFELKYYYFESVYMFRKVMILLFFTAPTMYVRMVLMLFTSFGFILLHVYTGPFDNRSYMCLDRLEALSLTALTATVSSRLIFDIRQELSGEFFEEIVNHWTMDILLVAGPLLTHAAFLWCAIWSLFRNTVLKHLNLKADIWPERMSRFQKCLLALERHKQKAFFDEDQDGLWLDTGNLSKQEKDYLFVAMCDTLHRYMDTDQRIHPGDMAAAVREALNRCRCARRKRAVRLEQLDRTDLGNVAMLLRPDSAPLTVEHVCRLVDEGLYNGCYFYRSDFVLQWGLWLPNETEVKNPYPDIAANETDSGTFLSNRPGTVAIAHGIGVNGNSDIFINLQDNDYLDTMSLGFCVFAELDAKSRRVVKDLAEAVVNGLKPVIWQASIESQLQKKEKLLEESVIDGSAESVDCPKRPETPKSLGRALHMELEKTQEFLPEEFFDALMPVWQEITEGQGPRYSPPECQCNATSLAQQMMYAPVRPRLRVRLQGVKDEEEEDDLERAEGGSLHGSSLRLEALLGRGQLPAARAESGPLEVFLSRAQSGCRVDLPDLIQAHDELLAENLELRKENEVLRCQVESPSKRPPSGFASPKSCRQNSPAPGSSMSPSKQVRSPLPEGEPVPEAAAAEAVVAEFADELAQEIEARSTWRDVSPISPTSILNVATAAFSAVRGSLSPSNSPARPPKLWCRSLK</sequence>
<dbReference type="SUPFAM" id="SSF50891">
    <property type="entry name" value="Cyclophilin-like"/>
    <property type="match status" value="1"/>
</dbReference>
<evidence type="ECO:0000313" key="5">
    <source>
        <dbReference type="EMBL" id="CAK9014166.1"/>
    </source>
</evidence>
<feature type="region of interest" description="Disordered" evidence="2">
    <location>
        <begin position="618"/>
        <end position="637"/>
    </location>
</feature>
<dbReference type="PANTHER" id="PTHR11319:SF35">
    <property type="entry name" value="OUTER MEMBRANE PROTEIN PMPC-RELATED"/>
    <property type="match status" value="1"/>
</dbReference>
<dbReference type="PROSITE" id="PS50072">
    <property type="entry name" value="CSA_PPIASE_2"/>
    <property type="match status" value="1"/>
</dbReference>
<dbReference type="InterPro" id="IPR029000">
    <property type="entry name" value="Cyclophilin-like_dom_sf"/>
</dbReference>
<dbReference type="Pfam" id="PF13458">
    <property type="entry name" value="Peripla_BP_6"/>
    <property type="match status" value="1"/>
</dbReference>
<feature type="transmembrane region" description="Helical" evidence="3">
    <location>
        <begin position="394"/>
        <end position="414"/>
    </location>
</feature>
<dbReference type="Gene3D" id="2.40.100.10">
    <property type="entry name" value="Cyclophilin-like"/>
    <property type="match status" value="1"/>
</dbReference>
<feature type="transmembrane region" description="Helical" evidence="3">
    <location>
        <begin position="702"/>
        <end position="725"/>
    </location>
</feature>
<feature type="transmembrane region" description="Helical" evidence="3">
    <location>
        <begin position="846"/>
        <end position="869"/>
    </location>
</feature>
<feature type="transmembrane region" description="Helical" evidence="3">
    <location>
        <begin position="761"/>
        <end position="789"/>
    </location>
</feature>
<keyword evidence="3" id="KW-0812">Transmembrane</keyword>
<evidence type="ECO:0000259" key="4">
    <source>
        <dbReference type="PROSITE" id="PS50072"/>
    </source>
</evidence>